<dbReference type="AlphaFoldDB" id="A0A7C9RMP0"/>
<keyword evidence="2" id="KW-1185">Reference proteome</keyword>
<organism evidence="1 2">
    <name type="scientific">Lentzea alba</name>
    <dbReference type="NCBI Taxonomy" id="2714351"/>
    <lineage>
        <taxon>Bacteria</taxon>
        <taxon>Bacillati</taxon>
        <taxon>Actinomycetota</taxon>
        <taxon>Actinomycetes</taxon>
        <taxon>Pseudonocardiales</taxon>
        <taxon>Pseudonocardiaceae</taxon>
        <taxon>Lentzea</taxon>
    </lineage>
</organism>
<dbReference type="Proteomes" id="UP000481360">
    <property type="component" value="Unassembled WGS sequence"/>
</dbReference>
<name>A0A7C9RMP0_9PSEU</name>
<gene>
    <name evidence="1" type="ORF">G7043_03050</name>
</gene>
<dbReference type="RefSeq" id="WP_166043602.1">
    <property type="nucleotide sequence ID" value="NZ_JAAMPJ010000001.1"/>
</dbReference>
<evidence type="ECO:0000313" key="2">
    <source>
        <dbReference type="Proteomes" id="UP000481360"/>
    </source>
</evidence>
<reference evidence="1 2" key="1">
    <citation type="submission" date="2020-03" db="EMBL/GenBank/DDBJ databases">
        <title>Isolation and identification of active actinomycetes.</title>
        <authorList>
            <person name="Sun X."/>
        </authorList>
    </citation>
    <scope>NUCLEOTIDE SEQUENCE [LARGE SCALE GENOMIC DNA]</scope>
    <source>
        <strain evidence="1 2">NEAU-D13</strain>
    </source>
</reference>
<dbReference type="EMBL" id="JAAMPJ010000001">
    <property type="protein sequence ID" value="NGY57906.1"/>
    <property type="molecule type" value="Genomic_DNA"/>
</dbReference>
<proteinExistence type="predicted"/>
<accession>A0A7C9RMP0</accession>
<comment type="caution">
    <text evidence="1">The sequence shown here is derived from an EMBL/GenBank/DDBJ whole genome shotgun (WGS) entry which is preliminary data.</text>
</comment>
<protein>
    <submittedName>
        <fullName evidence="1">Uncharacterized protein</fullName>
    </submittedName>
</protein>
<evidence type="ECO:0000313" key="1">
    <source>
        <dbReference type="EMBL" id="NGY57906.1"/>
    </source>
</evidence>
<sequence length="139" mass="15326">MTDVHNFRRACYAAARRTGGKVLEFRLADDVIPNFHQGLIAYDERTLAVACTRDSAMLAIAEPRTIDFVGGTGESDPLTFADAPELLAALATLLPSSRVLILSELNGPFDATTWPHISPDDIKYWRPGTLGEALFNYWD</sequence>